<organism evidence="1 2">
    <name type="scientific">Pseudoalteromonas rhizosphaerae</name>
    <dbReference type="NCBI Taxonomy" id="2518973"/>
    <lineage>
        <taxon>Bacteria</taxon>
        <taxon>Pseudomonadati</taxon>
        <taxon>Pseudomonadota</taxon>
        <taxon>Gammaproteobacteria</taxon>
        <taxon>Alteromonadales</taxon>
        <taxon>Pseudoalteromonadaceae</taxon>
        <taxon>Pseudoalteromonas</taxon>
    </lineage>
</organism>
<accession>A0ABW8L1Y6</accession>
<comment type="caution">
    <text evidence="1">The sequence shown here is derived from an EMBL/GenBank/DDBJ whole genome shotgun (WGS) entry which is preliminary data.</text>
</comment>
<evidence type="ECO:0000313" key="2">
    <source>
        <dbReference type="Proteomes" id="UP001620262"/>
    </source>
</evidence>
<dbReference type="Proteomes" id="UP001620262">
    <property type="component" value="Unassembled WGS sequence"/>
</dbReference>
<protein>
    <recommendedName>
        <fullName evidence="3">Helicase HerA central domain-containing protein</fullName>
    </recommendedName>
</protein>
<dbReference type="EMBL" id="JBJDOT010000021">
    <property type="protein sequence ID" value="MFK3865165.1"/>
    <property type="molecule type" value="Genomic_DNA"/>
</dbReference>
<dbReference type="SUPFAM" id="SSF52540">
    <property type="entry name" value="P-loop containing nucleoside triphosphate hydrolases"/>
    <property type="match status" value="1"/>
</dbReference>
<name>A0ABW8L1Y6_9GAMM</name>
<evidence type="ECO:0008006" key="3">
    <source>
        <dbReference type="Google" id="ProtNLM"/>
    </source>
</evidence>
<keyword evidence="2" id="KW-1185">Reference proteome</keyword>
<reference evidence="1 2" key="1">
    <citation type="submission" date="2024-11" db="EMBL/GenBank/DDBJ databases">
        <title>The Natural Products Discovery Center: Release of the First 8490 Sequenced Strains for Exploring Actinobacteria Biosynthetic Diversity.</title>
        <authorList>
            <person name="Kalkreuter E."/>
            <person name="Kautsar S.A."/>
            <person name="Yang D."/>
            <person name="Bader C.D."/>
            <person name="Teijaro C.N."/>
            <person name="Fluegel L."/>
            <person name="Davis C.M."/>
            <person name="Simpson J.R."/>
            <person name="Lauterbach L."/>
            <person name="Steele A.D."/>
            <person name="Gui C."/>
            <person name="Meng S."/>
            <person name="Li G."/>
            <person name="Viehrig K."/>
            <person name="Ye F."/>
            <person name="Su P."/>
            <person name="Kiefer A.F."/>
            <person name="Nichols A."/>
            <person name="Cepeda A.J."/>
            <person name="Yan W."/>
            <person name="Fan B."/>
            <person name="Jiang Y."/>
            <person name="Adhikari A."/>
            <person name="Zheng C.-J."/>
            <person name="Schuster L."/>
            <person name="Cowan T.M."/>
            <person name="Smanski M.J."/>
            <person name="Chevrette M.G."/>
            <person name="De Carvalho L.P.S."/>
            <person name="Shen B."/>
        </authorList>
    </citation>
    <scope>NUCLEOTIDE SEQUENCE [LARGE SCALE GENOMIC DNA]</scope>
    <source>
        <strain evidence="1 2">NPDC078403</strain>
    </source>
</reference>
<dbReference type="RefSeq" id="WP_404675841.1">
    <property type="nucleotide sequence ID" value="NZ_JBJDOT010000021.1"/>
</dbReference>
<dbReference type="InterPro" id="IPR027417">
    <property type="entry name" value="P-loop_NTPase"/>
</dbReference>
<evidence type="ECO:0000313" key="1">
    <source>
        <dbReference type="EMBL" id="MFK3865165.1"/>
    </source>
</evidence>
<gene>
    <name evidence="1" type="ORF">ACI2JU_15000</name>
</gene>
<proteinExistence type="predicted"/>
<dbReference type="Gene3D" id="3.40.50.300">
    <property type="entry name" value="P-loop containing nucleotide triphosphate hydrolases"/>
    <property type="match status" value="1"/>
</dbReference>
<sequence length="268" mass="30167">MAVNENNELDPLHVCYLAGTGGGKTTAVKLIDGLMGEQVAIFDLYGDYKHDARKNSPFNGLGGRPVYHYQTRAKFAQAFADAWRSGQRFVVAYSPQFSESLNQEQLKQAKQKELHWFGRLMWAAADGNRRLDVIIEELAKLSSTAGKDDSIIGELATGGRKFGLVLHTIFQRSQEVPKTIWNNSPRKVLGAQESKHDAKLIAVELDADLRDVIQISLMNSKYYKQRLYYLVKSRGGIGNIEPNYINVDKKSESFGRCYQITFDALRRG</sequence>